<evidence type="ECO:0000256" key="4">
    <source>
        <dbReference type="ARBA" id="ARBA00022695"/>
    </source>
</evidence>
<keyword evidence="6" id="KW-0274">FAD</keyword>
<gene>
    <name evidence="9" type="primary">ribL</name>
    <name evidence="9" type="ORF">MSIBF_A1460013</name>
</gene>
<proteinExistence type="inferred from homology"/>
<reference evidence="9" key="1">
    <citation type="submission" date="2014-09" db="EMBL/GenBank/DDBJ databases">
        <authorList>
            <person name="Probst J Alexander"/>
        </authorList>
    </citation>
    <scope>NUCLEOTIDE SEQUENCE</scope>
</reference>
<evidence type="ECO:0000256" key="3">
    <source>
        <dbReference type="ARBA" id="ARBA00022679"/>
    </source>
</evidence>
<feature type="domain" description="Cytidyltransferase-like" evidence="8">
    <location>
        <begin position="6"/>
        <end position="132"/>
    </location>
</feature>
<keyword evidence="7" id="KW-0067">ATP-binding</keyword>
<evidence type="ECO:0000256" key="2">
    <source>
        <dbReference type="ARBA" id="ARBA00022643"/>
    </source>
</evidence>
<dbReference type="GO" id="GO:0005524">
    <property type="term" value="F:ATP binding"/>
    <property type="evidence" value="ECO:0007669"/>
    <property type="project" value="UniProtKB-KW"/>
</dbReference>
<organism evidence="9">
    <name type="scientific">groundwater metagenome</name>
    <dbReference type="NCBI Taxonomy" id="717931"/>
    <lineage>
        <taxon>unclassified sequences</taxon>
        <taxon>metagenomes</taxon>
        <taxon>ecological metagenomes</taxon>
    </lineage>
</organism>
<sequence length="146" mass="16677">MKTVVATGVFEILHPGHIKFLTEAKKLGGKLMVIVARDKFISKKKNIIISEEQRLEVIKSLMVVDEAILGDENDIFEPIEKIKPDIIALGKNQLVDEKMLAEELKKRNLNAKVIRIENFYDANLNSTTKIKEKILRTYISNKKSDK</sequence>
<dbReference type="NCBIfam" id="TIGR00125">
    <property type="entry name" value="cyt_tran_rel"/>
    <property type="match status" value="1"/>
</dbReference>
<dbReference type="EC" id="2.7.7.2" evidence="9"/>
<accession>A0A098E7G3</accession>
<evidence type="ECO:0000256" key="6">
    <source>
        <dbReference type="ARBA" id="ARBA00022827"/>
    </source>
</evidence>
<dbReference type="PANTHER" id="PTHR43793:SF1">
    <property type="entry name" value="FAD SYNTHASE"/>
    <property type="match status" value="1"/>
</dbReference>
<dbReference type="InterPro" id="IPR024902">
    <property type="entry name" value="FAD_synth_RibL"/>
</dbReference>
<dbReference type="GO" id="GO:0006747">
    <property type="term" value="P:FAD biosynthetic process"/>
    <property type="evidence" value="ECO:0007669"/>
    <property type="project" value="InterPro"/>
</dbReference>
<dbReference type="AlphaFoldDB" id="A0A098E7G3"/>
<evidence type="ECO:0000256" key="5">
    <source>
        <dbReference type="ARBA" id="ARBA00022741"/>
    </source>
</evidence>
<keyword evidence="1" id="KW-0285">Flavoprotein</keyword>
<dbReference type="SUPFAM" id="SSF52374">
    <property type="entry name" value="Nucleotidylyl transferase"/>
    <property type="match status" value="1"/>
</dbReference>
<evidence type="ECO:0000259" key="8">
    <source>
        <dbReference type="Pfam" id="PF01467"/>
    </source>
</evidence>
<keyword evidence="2" id="KW-0288">FMN</keyword>
<name>A0A098E7G3_9ZZZZ</name>
<dbReference type="InterPro" id="IPR014729">
    <property type="entry name" value="Rossmann-like_a/b/a_fold"/>
</dbReference>
<dbReference type="PANTHER" id="PTHR43793">
    <property type="entry name" value="FAD SYNTHASE"/>
    <property type="match status" value="1"/>
</dbReference>
<keyword evidence="4 9" id="KW-0548">Nucleotidyltransferase</keyword>
<evidence type="ECO:0000313" key="9">
    <source>
        <dbReference type="EMBL" id="CEG11454.1"/>
    </source>
</evidence>
<evidence type="ECO:0000256" key="7">
    <source>
        <dbReference type="ARBA" id="ARBA00022840"/>
    </source>
</evidence>
<dbReference type="EMBL" id="CCXY01000053">
    <property type="protein sequence ID" value="CEG11454.1"/>
    <property type="molecule type" value="Genomic_DNA"/>
</dbReference>
<dbReference type="Pfam" id="PF01467">
    <property type="entry name" value="CTP_transf_like"/>
    <property type="match status" value="1"/>
</dbReference>
<keyword evidence="5" id="KW-0547">Nucleotide-binding</keyword>
<dbReference type="InterPro" id="IPR050385">
    <property type="entry name" value="Archaeal_FAD_synthase"/>
</dbReference>
<keyword evidence="3 9" id="KW-0808">Transferase</keyword>
<dbReference type="Gene3D" id="3.40.50.620">
    <property type="entry name" value="HUPs"/>
    <property type="match status" value="1"/>
</dbReference>
<dbReference type="HAMAP" id="MF_02115">
    <property type="entry name" value="FAD_synth_arch"/>
    <property type="match status" value="1"/>
</dbReference>
<dbReference type="InterPro" id="IPR004821">
    <property type="entry name" value="Cyt_trans-like"/>
</dbReference>
<dbReference type="GO" id="GO:0046444">
    <property type="term" value="P:FMN metabolic process"/>
    <property type="evidence" value="ECO:0007669"/>
    <property type="project" value="InterPro"/>
</dbReference>
<protein>
    <submittedName>
        <fullName evidence="9">FAD synthase</fullName>
        <ecNumber evidence="9">2.7.7.2</ecNumber>
    </submittedName>
</protein>
<evidence type="ECO:0000256" key="1">
    <source>
        <dbReference type="ARBA" id="ARBA00022630"/>
    </source>
</evidence>
<dbReference type="GO" id="GO:0003919">
    <property type="term" value="F:FMN adenylyltransferase activity"/>
    <property type="evidence" value="ECO:0007669"/>
    <property type="project" value="UniProtKB-EC"/>
</dbReference>